<dbReference type="AlphaFoldDB" id="A0A5C6YXJ3"/>
<evidence type="ECO:0000259" key="1">
    <source>
        <dbReference type="Pfam" id="PF04389"/>
    </source>
</evidence>
<dbReference type="PANTHER" id="PTHR12147:SF26">
    <property type="entry name" value="PEPTIDASE M28 DOMAIN-CONTAINING PROTEIN"/>
    <property type="match status" value="1"/>
</dbReference>
<dbReference type="RefSeq" id="WP_111844078.1">
    <property type="nucleotide sequence ID" value="NZ_UEGI01000004.1"/>
</dbReference>
<dbReference type="SUPFAM" id="SSF52025">
    <property type="entry name" value="PA domain"/>
    <property type="match status" value="1"/>
</dbReference>
<organism evidence="2 3">
    <name type="scientific">Aequorivita antarctica</name>
    <dbReference type="NCBI Taxonomy" id="153266"/>
    <lineage>
        <taxon>Bacteria</taxon>
        <taxon>Pseudomonadati</taxon>
        <taxon>Bacteroidota</taxon>
        <taxon>Flavobacteriia</taxon>
        <taxon>Flavobacteriales</taxon>
        <taxon>Flavobacteriaceae</taxon>
        <taxon>Aequorivita</taxon>
    </lineage>
</organism>
<feature type="domain" description="Peptidase M28" evidence="1">
    <location>
        <begin position="261"/>
        <end position="462"/>
    </location>
</feature>
<dbReference type="Proteomes" id="UP000321497">
    <property type="component" value="Unassembled WGS sequence"/>
</dbReference>
<dbReference type="Pfam" id="PF04389">
    <property type="entry name" value="Peptidase_M28"/>
    <property type="match status" value="1"/>
</dbReference>
<gene>
    <name evidence="2" type="ORF">ESU54_12915</name>
</gene>
<comment type="caution">
    <text evidence="2">The sequence shown here is derived from an EMBL/GenBank/DDBJ whole genome shotgun (WGS) entry which is preliminary data.</text>
</comment>
<dbReference type="InterPro" id="IPR045175">
    <property type="entry name" value="M28_fam"/>
</dbReference>
<reference evidence="2 3" key="1">
    <citation type="submission" date="2019-08" db="EMBL/GenBank/DDBJ databases">
        <title>Genome of Aequorivita antarctica SW49 (type strain).</title>
        <authorList>
            <person name="Bowman J.P."/>
        </authorList>
    </citation>
    <scope>NUCLEOTIDE SEQUENCE [LARGE SCALE GENOMIC DNA]</scope>
    <source>
        <strain evidence="2 3">SW49</strain>
    </source>
</reference>
<name>A0A5C6YXJ3_9FLAO</name>
<dbReference type="EMBL" id="VORT01000009">
    <property type="protein sequence ID" value="TXD72318.1"/>
    <property type="molecule type" value="Genomic_DNA"/>
</dbReference>
<dbReference type="Gene3D" id="3.50.30.30">
    <property type="match status" value="1"/>
</dbReference>
<dbReference type="InterPro" id="IPR007484">
    <property type="entry name" value="Peptidase_M28"/>
</dbReference>
<accession>A0A5C6YXJ3</accession>
<dbReference type="PANTHER" id="PTHR12147">
    <property type="entry name" value="METALLOPEPTIDASE M28 FAMILY MEMBER"/>
    <property type="match status" value="1"/>
</dbReference>
<dbReference type="GO" id="GO:0008235">
    <property type="term" value="F:metalloexopeptidase activity"/>
    <property type="evidence" value="ECO:0007669"/>
    <property type="project" value="InterPro"/>
</dbReference>
<dbReference type="Gene3D" id="3.40.630.10">
    <property type="entry name" value="Zn peptidases"/>
    <property type="match status" value="1"/>
</dbReference>
<proteinExistence type="predicted"/>
<dbReference type="GO" id="GO:0006508">
    <property type="term" value="P:proteolysis"/>
    <property type="evidence" value="ECO:0007669"/>
    <property type="project" value="InterPro"/>
</dbReference>
<evidence type="ECO:0000313" key="2">
    <source>
        <dbReference type="EMBL" id="TXD72318.1"/>
    </source>
</evidence>
<keyword evidence="3" id="KW-1185">Reference proteome</keyword>
<dbReference type="OrthoDB" id="9778250at2"/>
<dbReference type="InterPro" id="IPR046450">
    <property type="entry name" value="PA_dom_sf"/>
</dbReference>
<evidence type="ECO:0000313" key="3">
    <source>
        <dbReference type="Proteomes" id="UP000321497"/>
    </source>
</evidence>
<protein>
    <submittedName>
        <fullName evidence="2">M28 family peptidase</fullName>
    </submittedName>
</protein>
<dbReference type="SUPFAM" id="SSF53187">
    <property type="entry name" value="Zn-dependent exopeptidases"/>
    <property type="match status" value="1"/>
</dbReference>
<sequence length="498" mass="55200">MKYIFIFFSIILCTSTLFSQSEKEKVESTVTKNKIEGHIYFLADDLLKGRATGTPENKVAASYLANTLRGYGVIPVTQNVLKGSSTESYFQEVKLNQITPIKRLLLAIDGKELKKKVAIKPNKMEFTGEAVYLGYGLESDYKGKDVSEKIVIVRSGGPKVTDTRAAFGLIEQKEQLAKEHGAVAVIELVDTNEIIWEYIDHSFNGDRLEIADDKNSKEKGLAYLWVHDENNILANALGTKDKLSAKLMMEGEEKKTIISQNVIGMVEGTDPQLKNEFIIYSAHYDHVGIGKPDETGDVIYNGARDNAVGTTTVLSMAENIAKYPAKRSALFILFTGEEKGLLGSEYYVENPVLPLNKMVYCFNSDNAGYNDTSVISVIGLPRTTASENIKEAATTFGLTAIDDAAPDQNLFDRSDNVMFAKKGIPAPTFSLGFKSFDGDVTKYYHQAGDEADTLDYDYLLKFFQSYVLAGRLIANDTKTPTWTKGDKYEEAGKVLYKN</sequence>